<organism evidence="1 2">
    <name type="scientific">Aspergillus leporis</name>
    <dbReference type="NCBI Taxonomy" id="41062"/>
    <lineage>
        <taxon>Eukaryota</taxon>
        <taxon>Fungi</taxon>
        <taxon>Dikarya</taxon>
        <taxon>Ascomycota</taxon>
        <taxon>Pezizomycotina</taxon>
        <taxon>Eurotiomycetes</taxon>
        <taxon>Eurotiomycetidae</taxon>
        <taxon>Eurotiales</taxon>
        <taxon>Aspergillaceae</taxon>
        <taxon>Aspergillus</taxon>
        <taxon>Aspergillus subgen. Circumdati</taxon>
    </lineage>
</organism>
<reference evidence="1 2" key="1">
    <citation type="submission" date="2019-04" db="EMBL/GenBank/DDBJ databases">
        <title>Friends and foes A comparative genomics study of 23 Aspergillus species from section Flavi.</title>
        <authorList>
            <consortium name="DOE Joint Genome Institute"/>
            <person name="Kjaerbolling I."/>
            <person name="Vesth T."/>
            <person name="Frisvad J.C."/>
            <person name="Nybo J.L."/>
            <person name="Theobald S."/>
            <person name="Kildgaard S."/>
            <person name="Isbrandt T."/>
            <person name="Kuo A."/>
            <person name="Sato A."/>
            <person name="Lyhne E.K."/>
            <person name="Kogle M.E."/>
            <person name="Wiebenga A."/>
            <person name="Kun R.S."/>
            <person name="Lubbers R.J."/>
            <person name="Makela M.R."/>
            <person name="Barry K."/>
            <person name="Chovatia M."/>
            <person name="Clum A."/>
            <person name="Daum C."/>
            <person name="Haridas S."/>
            <person name="He G."/>
            <person name="LaButti K."/>
            <person name="Lipzen A."/>
            <person name="Mondo S."/>
            <person name="Riley R."/>
            <person name="Salamov A."/>
            <person name="Simmons B.A."/>
            <person name="Magnuson J.K."/>
            <person name="Henrissat B."/>
            <person name="Mortensen U.H."/>
            <person name="Larsen T.O."/>
            <person name="Devries R.P."/>
            <person name="Grigoriev I.V."/>
            <person name="Machida M."/>
            <person name="Baker S.E."/>
            <person name="Andersen M.R."/>
        </authorList>
    </citation>
    <scope>NUCLEOTIDE SEQUENCE [LARGE SCALE GENOMIC DNA]</scope>
    <source>
        <strain evidence="1 2">CBS 151.66</strain>
    </source>
</reference>
<accession>A0A5N5WKB0</accession>
<dbReference type="OrthoDB" id="5392779at2759"/>
<proteinExistence type="predicted"/>
<sequence>MERILETIEYMDCADTDVIASKPSRTIHHLLSVEATAANSTKYSTSSSKGDEGELECDGKLTNSCHPLHVYISHLGAIDFERDPISKSTSAAVSTQPELGTCPHQPRKHCLPTNWSNKTINRYLPRTVRWRVR</sequence>
<name>A0A5N5WKB0_9EURO</name>
<protein>
    <submittedName>
        <fullName evidence="1">Uncharacterized protein</fullName>
    </submittedName>
</protein>
<dbReference type="Proteomes" id="UP000326565">
    <property type="component" value="Unassembled WGS sequence"/>
</dbReference>
<dbReference type="AlphaFoldDB" id="A0A5N5WKB0"/>
<dbReference type="EMBL" id="ML732406">
    <property type="protein sequence ID" value="KAB8068245.1"/>
    <property type="molecule type" value="Genomic_DNA"/>
</dbReference>
<gene>
    <name evidence="1" type="ORF">BDV29DRAFT_162569</name>
</gene>
<keyword evidence="2" id="KW-1185">Reference proteome</keyword>
<evidence type="ECO:0000313" key="2">
    <source>
        <dbReference type="Proteomes" id="UP000326565"/>
    </source>
</evidence>
<evidence type="ECO:0000313" key="1">
    <source>
        <dbReference type="EMBL" id="KAB8068245.1"/>
    </source>
</evidence>